<dbReference type="Pfam" id="PF00034">
    <property type="entry name" value="Cytochrom_C"/>
    <property type="match status" value="1"/>
</dbReference>
<dbReference type="SUPFAM" id="SSF46626">
    <property type="entry name" value="Cytochrome c"/>
    <property type="match status" value="1"/>
</dbReference>
<dbReference type="RefSeq" id="WP_119737122.1">
    <property type="nucleotide sequence ID" value="NZ_QYUN01000002.1"/>
</dbReference>
<proteinExistence type="predicted"/>
<dbReference type="InterPro" id="IPR036909">
    <property type="entry name" value="Cyt_c-like_dom_sf"/>
</dbReference>
<dbReference type="EMBL" id="QYUN01000002">
    <property type="protein sequence ID" value="RJG05431.1"/>
    <property type="molecule type" value="Genomic_DNA"/>
</dbReference>
<dbReference type="PANTHER" id="PTHR33751:SF9">
    <property type="entry name" value="CYTOCHROME C4"/>
    <property type="match status" value="1"/>
</dbReference>
<organism evidence="9 10">
    <name type="scientific">Noviherbaspirillum cavernae</name>
    <dbReference type="NCBI Taxonomy" id="2320862"/>
    <lineage>
        <taxon>Bacteria</taxon>
        <taxon>Pseudomonadati</taxon>
        <taxon>Pseudomonadota</taxon>
        <taxon>Betaproteobacteria</taxon>
        <taxon>Burkholderiales</taxon>
        <taxon>Oxalobacteraceae</taxon>
        <taxon>Noviherbaspirillum</taxon>
    </lineage>
</organism>
<keyword evidence="7" id="KW-0732">Signal</keyword>
<evidence type="ECO:0000256" key="5">
    <source>
        <dbReference type="ARBA" id="ARBA00023004"/>
    </source>
</evidence>
<dbReference type="AlphaFoldDB" id="A0A418WZ20"/>
<keyword evidence="5 6" id="KW-0408">Iron</keyword>
<dbReference type="InterPro" id="IPR050597">
    <property type="entry name" value="Cytochrome_c_Oxidase_Subunit"/>
</dbReference>
<evidence type="ECO:0000256" key="4">
    <source>
        <dbReference type="ARBA" id="ARBA00022982"/>
    </source>
</evidence>
<dbReference type="GO" id="GO:0009055">
    <property type="term" value="F:electron transfer activity"/>
    <property type="evidence" value="ECO:0007669"/>
    <property type="project" value="InterPro"/>
</dbReference>
<evidence type="ECO:0000259" key="8">
    <source>
        <dbReference type="PROSITE" id="PS51007"/>
    </source>
</evidence>
<protein>
    <submittedName>
        <fullName evidence="9">Cytochrome c</fullName>
    </submittedName>
</protein>
<evidence type="ECO:0000256" key="7">
    <source>
        <dbReference type="SAM" id="SignalP"/>
    </source>
</evidence>
<keyword evidence="10" id="KW-1185">Reference proteome</keyword>
<accession>A0A418WZ20</accession>
<gene>
    <name evidence="9" type="ORF">D3870_04795</name>
</gene>
<comment type="caution">
    <text evidence="9">The sequence shown here is derived from an EMBL/GenBank/DDBJ whole genome shotgun (WGS) entry which is preliminary data.</text>
</comment>
<evidence type="ECO:0000313" key="9">
    <source>
        <dbReference type="EMBL" id="RJG05431.1"/>
    </source>
</evidence>
<evidence type="ECO:0000256" key="6">
    <source>
        <dbReference type="PROSITE-ProRule" id="PRU00433"/>
    </source>
</evidence>
<keyword evidence="1" id="KW-0813">Transport</keyword>
<dbReference type="GO" id="GO:0020037">
    <property type="term" value="F:heme binding"/>
    <property type="evidence" value="ECO:0007669"/>
    <property type="project" value="InterPro"/>
</dbReference>
<evidence type="ECO:0000256" key="2">
    <source>
        <dbReference type="ARBA" id="ARBA00022617"/>
    </source>
</evidence>
<evidence type="ECO:0000256" key="1">
    <source>
        <dbReference type="ARBA" id="ARBA00022448"/>
    </source>
</evidence>
<dbReference type="PROSITE" id="PS51007">
    <property type="entry name" value="CYTC"/>
    <property type="match status" value="1"/>
</dbReference>
<evidence type="ECO:0000256" key="3">
    <source>
        <dbReference type="ARBA" id="ARBA00022723"/>
    </source>
</evidence>
<reference evidence="9 10" key="1">
    <citation type="submission" date="2018-09" db="EMBL/GenBank/DDBJ databases">
        <authorList>
            <person name="Zhu H."/>
        </authorList>
    </citation>
    <scope>NUCLEOTIDE SEQUENCE [LARGE SCALE GENOMIC DNA]</scope>
    <source>
        <strain evidence="9 10">K2R10-39</strain>
    </source>
</reference>
<evidence type="ECO:0000313" key="10">
    <source>
        <dbReference type="Proteomes" id="UP000285190"/>
    </source>
</evidence>
<dbReference type="OrthoDB" id="8777614at2"/>
<feature type="chain" id="PRO_5019530834" evidence="7">
    <location>
        <begin position="23"/>
        <end position="117"/>
    </location>
</feature>
<keyword evidence="4" id="KW-0249">Electron transport</keyword>
<dbReference type="Proteomes" id="UP000285190">
    <property type="component" value="Unassembled WGS sequence"/>
</dbReference>
<feature type="signal peptide" evidence="7">
    <location>
        <begin position="1"/>
        <end position="22"/>
    </location>
</feature>
<name>A0A418WZ20_9BURK</name>
<keyword evidence="2 6" id="KW-0349">Heme</keyword>
<sequence>MKKIFACAAVLATSAISFSAFAAGNIAAGKAAADKYNCFACHGKDYNTPIDPSYPKLAGQHQDYLERALISYQRGGDGANGRSNAIMGAQVKPLSRQDVQDIAAYLHSLPSVLVLRR</sequence>
<dbReference type="GO" id="GO:0046872">
    <property type="term" value="F:metal ion binding"/>
    <property type="evidence" value="ECO:0007669"/>
    <property type="project" value="UniProtKB-KW"/>
</dbReference>
<keyword evidence="3 6" id="KW-0479">Metal-binding</keyword>
<feature type="domain" description="Cytochrome c" evidence="8">
    <location>
        <begin position="24"/>
        <end position="110"/>
    </location>
</feature>
<dbReference type="InterPro" id="IPR009056">
    <property type="entry name" value="Cyt_c-like_dom"/>
</dbReference>
<dbReference type="PANTHER" id="PTHR33751">
    <property type="entry name" value="CBB3-TYPE CYTOCHROME C OXIDASE SUBUNIT FIXP"/>
    <property type="match status" value="1"/>
</dbReference>
<dbReference type="Gene3D" id="1.10.760.10">
    <property type="entry name" value="Cytochrome c-like domain"/>
    <property type="match status" value="1"/>
</dbReference>